<comment type="subcellular location">
    <subcellularLocation>
        <location evidence="1">Membrane</location>
    </subcellularLocation>
</comment>
<evidence type="ECO:0000313" key="3">
    <source>
        <dbReference type="EMBL" id="MBB5893728.1"/>
    </source>
</evidence>
<proteinExistence type="predicted"/>
<dbReference type="EMBL" id="JACHIR010000001">
    <property type="protein sequence ID" value="MBB5893728.1"/>
    <property type="molecule type" value="Genomic_DNA"/>
</dbReference>
<reference evidence="3 4" key="1">
    <citation type="submission" date="2020-08" db="EMBL/GenBank/DDBJ databases">
        <title>Sequencing the genomes of 1000 actinobacteria strains.</title>
        <authorList>
            <person name="Klenk H.-P."/>
        </authorList>
    </citation>
    <scope>NUCLEOTIDE SEQUENCE [LARGE SCALE GENOMIC DNA]</scope>
    <source>
        <strain evidence="3 4">DSM 43851</strain>
    </source>
</reference>
<evidence type="ECO:0000313" key="4">
    <source>
        <dbReference type="Proteomes" id="UP000585638"/>
    </source>
</evidence>
<organism evidence="3 4">
    <name type="scientific">Kutzneria kofuensis</name>
    <dbReference type="NCBI Taxonomy" id="103725"/>
    <lineage>
        <taxon>Bacteria</taxon>
        <taxon>Bacillati</taxon>
        <taxon>Actinomycetota</taxon>
        <taxon>Actinomycetes</taxon>
        <taxon>Pseudonocardiales</taxon>
        <taxon>Pseudonocardiaceae</taxon>
        <taxon>Kutzneria</taxon>
    </lineage>
</organism>
<evidence type="ECO:0000256" key="2">
    <source>
        <dbReference type="ARBA" id="ARBA00023136"/>
    </source>
</evidence>
<dbReference type="RefSeq" id="WP_184865223.1">
    <property type="nucleotide sequence ID" value="NZ_BAAAWY010000030.1"/>
</dbReference>
<dbReference type="PANTHER" id="PTHR37042">
    <property type="entry name" value="OUTER MEMBRANE PROTEIN RV1973"/>
    <property type="match status" value="1"/>
</dbReference>
<dbReference type="PANTHER" id="PTHR37042:SF4">
    <property type="entry name" value="OUTER MEMBRANE PROTEIN RV1973"/>
    <property type="match status" value="1"/>
</dbReference>
<dbReference type="GO" id="GO:0016020">
    <property type="term" value="C:membrane"/>
    <property type="evidence" value="ECO:0007669"/>
    <property type="project" value="UniProtKB-SubCell"/>
</dbReference>
<evidence type="ECO:0000256" key="1">
    <source>
        <dbReference type="ARBA" id="ARBA00004370"/>
    </source>
</evidence>
<dbReference type="AlphaFoldDB" id="A0A7W9KJG2"/>
<name>A0A7W9KJG2_9PSEU</name>
<dbReference type="Proteomes" id="UP000585638">
    <property type="component" value="Unassembled WGS sequence"/>
</dbReference>
<sequence>MQCRFFRGIAAAAVLGLGAAVFLLYQRVEQASEVDAARQSAVDAARTRLPQLLSYDFHTLDRDLAGARSGTTGTFRDQFAELATKVVAPAAQQQQIVTRTTVAGTSVVSAETDRVVLLVFLDQVTQTKADPSARIDGARVRATLQRQDGQWLVSELTPV</sequence>
<keyword evidence="4" id="KW-1185">Reference proteome</keyword>
<accession>A0A7W9KJG2</accession>
<protein>
    <submittedName>
        <fullName evidence="3">Mce-associated membrane protein</fullName>
    </submittedName>
</protein>
<gene>
    <name evidence="3" type="ORF">BJ998_004924</name>
</gene>
<comment type="caution">
    <text evidence="3">The sequence shown here is derived from an EMBL/GenBank/DDBJ whole genome shotgun (WGS) entry which is preliminary data.</text>
</comment>
<keyword evidence="2" id="KW-0472">Membrane</keyword>